<accession>A0A1K2HS93</accession>
<dbReference type="InterPro" id="IPR045336">
    <property type="entry name" value="MmgE_PrpD_N"/>
</dbReference>
<dbReference type="OrthoDB" id="5415580at2"/>
<gene>
    <name evidence="4" type="ORF">SAMN02983003_0091</name>
</gene>
<name>A0A1K2HS93_9HYPH</name>
<dbReference type="Gene3D" id="1.10.4100.10">
    <property type="entry name" value="2-methylcitrate dehydratase PrpD"/>
    <property type="match status" value="1"/>
</dbReference>
<feature type="domain" description="MmgE/PrpD N-terminal" evidence="2">
    <location>
        <begin position="10"/>
        <end position="256"/>
    </location>
</feature>
<sequence>MTMPLAHGHRLAAFAAETRSATLPDEVVLKTKIHIIDSIAAIVSGAALEAGIAGQRYAAATGSRAEASVIATDIKVSMIDAALANGMAAHADESDDSHETSQTHPGCGVLPAALAVAEGRKASGRDFLNAVFLGYETTIRFGEALSPAMSFARSSLSCHGYGPLFGAGYASGALMGFDAERFRILLNYLAQEASGLTTWRLDDAHTLKSYVFAGMPASNGVKAAALVASGFTGSGDVVDPSDRNLFEAISPKTQPERLLHELGTRYKILETDIKKYSVGFPIAAPLSAVEEIMAHPGFDASRVEAVRIRYLSDWYKVIGDKNRMPDLNLRHCMAATLVEGRLNFDASHDVAKMQDPAILAMGKRITFLDEEPGQDRFEARVEIDCGGQTYSAAQGLHVLGRKENPMTTEQVHEKAMELMCTVISEKAAREAIEIVHAIEAEPDLGRLIATLRPVR</sequence>
<dbReference type="RefSeq" id="WP_072338468.1">
    <property type="nucleotide sequence ID" value="NZ_FPKU01000001.1"/>
</dbReference>
<dbReference type="InterPro" id="IPR005656">
    <property type="entry name" value="MmgE_PrpD"/>
</dbReference>
<dbReference type="PANTHER" id="PTHR16943:SF8">
    <property type="entry name" value="2-METHYLCITRATE DEHYDRATASE"/>
    <property type="match status" value="1"/>
</dbReference>
<evidence type="ECO:0000259" key="3">
    <source>
        <dbReference type="Pfam" id="PF19305"/>
    </source>
</evidence>
<dbReference type="AlphaFoldDB" id="A0A1K2HS93"/>
<dbReference type="PANTHER" id="PTHR16943">
    <property type="entry name" value="2-METHYLCITRATE DEHYDRATASE-RELATED"/>
    <property type="match status" value="1"/>
</dbReference>
<dbReference type="Gene3D" id="3.30.1330.120">
    <property type="entry name" value="2-methylcitrate dehydratase PrpD"/>
    <property type="match status" value="1"/>
</dbReference>
<evidence type="ECO:0000256" key="1">
    <source>
        <dbReference type="ARBA" id="ARBA00006174"/>
    </source>
</evidence>
<keyword evidence="5" id="KW-1185">Reference proteome</keyword>
<dbReference type="Pfam" id="PF19305">
    <property type="entry name" value="MmgE_PrpD_C"/>
    <property type="match status" value="1"/>
</dbReference>
<organism evidence="4 5">
    <name type="scientific">Devosia enhydra</name>
    <dbReference type="NCBI Taxonomy" id="665118"/>
    <lineage>
        <taxon>Bacteria</taxon>
        <taxon>Pseudomonadati</taxon>
        <taxon>Pseudomonadota</taxon>
        <taxon>Alphaproteobacteria</taxon>
        <taxon>Hyphomicrobiales</taxon>
        <taxon>Devosiaceae</taxon>
        <taxon>Devosia</taxon>
    </lineage>
</organism>
<dbReference type="Proteomes" id="UP000183447">
    <property type="component" value="Unassembled WGS sequence"/>
</dbReference>
<dbReference type="InterPro" id="IPR045337">
    <property type="entry name" value="MmgE_PrpD_C"/>
</dbReference>
<evidence type="ECO:0000313" key="4">
    <source>
        <dbReference type="EMBL" id="SFZ80730.1"/>
    </source>
</evidence>
<dbReference type="STRING" id="665118.SAMN02983003_0091"/>
<evidence type="ECO:0000259" key="2">
    <source>
        <dbReference type="Pfam" id="PF03972"/>
    </source>
</evidence>
<reference evidence="4 5" key="1">
    <citation type="submission" date="2016-11" db="EMBL/GenBank/DDBJ databases">
        <authorList>
            <person name="Jaros S."/>
            <person name="Januszkiewicz K."/>
            <person name="Wedrychowicz H."/>
        </authorList>
    </citation>
    <scope>NUCLEOTIDE SEQUENCE [LARGE SCALE GENOMIC DNA]</scope>
    <source>
        <strain evidence="4 5">ATCC 23634</strain>
    </source>
</reference>
<protein>
    <submittedName>
        <fullName evidence="4">2-methylcitrate dehydratase PrpD</fullName>
    </submittedName>
</protein>
<dbReference type="Pfam" id="PF03972">
    <property type="entry name" value="MmgE_PrpD_N"/>
    <property type="match status" value="1"/>
</dbReference>
<dbReference type="InterPro" id="IPR036148">
    <property type="entry name" value="MmgE/PrpD_sf"/>
</dbReference>
<feature type="domain" description="MmgE/PrpD C-terminal" evidence="3">
    <location>
        <begin position="276"/>
        <end position="439"/>
    </location>
</feature>
<evidence type="ECO:0000313" key="5">
    <source>
        <dbReference type="Proteomes" id="UP000183447"/>
    </source>
</evidence>
<dbReference type="InterPro" id="IPR042188">
    <property type="entry name" value="MmgE/PrpD_sf_2"/>
</dbReference>
<dbReference type="SUPFAM" id="SSF103378">
    <property type="entry name" value="2-methylcitrate dehydratase PrpD"/>
    <property type="match status" value="1"/>
</dbReference>
<dbReference type="InterPro" id="IPR042183">
    <property type="entry name" value="MmgE/PrpD_sf_1"/>
</dbReference>
<comment type="similarity">
    <text evidence="1">Belongs to the PrpD family.</text>
</comment>
<dbReference type="GO" id="GO:0016829">
    <property type="term" value="F:lyase activity"/>
    <property type="evidence" value="ECO:0007669"/>
    <property type="project" value="InterPro"/>
</dbReference>
<proteinExistence type="inferred from homology"/>
<dbReference type="EMBL" id="FPKU01000001">
    <property type="protein sequence ID" value="SFZ80730.1"/>
    <property type="molecule type" value="Genomic_DNA"/>
</dbReference>